<name>A0A8H7IRZ0_9PEZI</name>
<accession>A0A8H7IRZ0</accession>
<reference evidence="1" key="1">
    <citation type="submission" date="2016-08" db="EMBL/GenBank/DDBJ databases">
        <authorList>
            <person name="Yan J."/>
        </authorList>
    </citation>
    <scope>NUCLEOTIDE SEQUENCE</scope>
    <source>
        <strain evidence="1">CSS-01s</strain>
    </source>
</reference>
<evidence type="ECO:0000313" key="1">
    <source>
        <dbReference type="EMBL" id="KAF9630631.1"/>
    </source>
</evidence>
<reference evidence="1" key="2">
    <citation type="journal article" date="2018" name="DNA Res.">
        <title>Comparative genome and transcriptome analyses reveal adaptations to opportunistic infections in woody plant degrading pathogens of Botryosphaeriaceae.</title>
        <authorList>
            <person name="Yan J.Y."/>
            <person name="Zhao W.S."/>
            <person name="Chen Z."/>
            <person name="Xing Q.K."/>
            <person name="Zhang W."/>
            <person name="Chethana K.W.T."/>
            <person name="Xue M.F."/>
            <person name="Xu J.P."/>
            <person name="Phillips A.J.L."/>
            <person name="Wang Y."/>
            <person name="Liu J.H."/>
            <person name="Liu M."/>
            <person name="Zhou Y."/>
            <person name="Jayawardena R.S."/>
            <person name="Manawasinghe I.S."/>
            <person name="Huang J.B."/>
            <person name="Qiao G.H."/>
            <person name="Fu C.Y."/>
            <person name="Guo F.F."/>
            <person name="Dissanayake A.J."/>
            <person name="Peng Y.L."/>
            <person name="Hyde K.D."/>
            <person name="Li X.H."/>
        </authorList>
    </citation>
    <scope>NUCLEOTIDE SEQUENCE</scope>
    <source>
        <strain evidence="1">CSS-01s</strain>
    </source>
</reference>
<dbReference type="AlphaFoldDB" id="A0A8H7IRZ0"/>
<protein>
    <submittedName>
        <fullName evidence="1">Uncharacterized protein</fullName>
    </submittedName>
</protein>
<dbReference type="EMBL" id="MDYX01000041">
    <property type="protein sequence ID" value="KAF9630631.1"/>
    <property type="molecule type" value="Genomic_DNA"/>
</dbReference>
<organism evidence="1 2">
    <name type="scientific">Lasiodiplodia theobromae</name>
    <dbReference type="NCBI Taxonomy" id="45133"/>
    <lineage>
        <taxon>Eukaryota</taxon>
        <taxon>Fungi</taxon>
        <taxon>Dikarya</taxon>
        <taxon>Ascomycota</taxon>
        <taxon>Pezizomycotina</taxon>
        <taxon>Dothideomycetes</taxon>
        <taxon>Dothideomycetes incertae sedis</taxon>
        <taxon>Botryosphaeriales</taxon>
        <taxon>Botryosphaeriaceae</taxon>
        <taxon>Lasiodiplodia</taxon>
    </lineage>
</organism>
<gene>
    <name evidence="1" type="ORF">BFW01_g1193</name>
</gene>
<comment type="caution">
    <text evidence="1">The sequence shown here is derived from an EMBL/GenBank/DDBJ whole genome shotgun (WGS) entry which is preliminary data.</text>
</comment>
<proteinExistence type="predicted"/>
<dbReference type="Proteomes" id="UP000627934">
    <property type="component" value="Unassembled WGS sequence"/>
</dbReference>
<evidence type="ECO:0000313" key="2">
    <source>
        <dbReference type="Proteomes" id="UP000627934"/>
    </source>
</evidence>
<sequence>MGMPMITWPRVDFELIRDPVGAAIRETVGYEWNIETETFEIWKTSYSNLTEIHNDPEQFRMEIDNLKEIHTIIFPQESAIKGRLNKHKFNSLFNPIESFCASTLPTSEQAESGEWAGASLDQSTADAIRLQIYQAVHEMFEDVEHLNHLFDLTIYADGAVQEIAVLTVVLYVRFYAHRRRIGPRESQRLKLGTVLAPMYWQILLMGFDTKRKTASQPFHPNMSMIDQTVELAAQMEQQVRQVDFARMVDANARPEVREAGEVAIQAGMAFGLLDERGRLIDFPVL</sequence>